<dbReference type="Gene3D" id="4.10.1100.10">
    <property type="entry name" value="Transcription factor, SBP-box domain"/>
    <property type="match status" value="1"/>
</dbReference>
<keyword evidence="2" id="KW-0863">Zinc-finger</keyword>
<evidence type="ECO:0000313" key="6">
    <source>
        <dbReference type="Proteomes" id="UP000239649"/>
    </source>
</evidence>
<sequence length="218" mass="22108">MADTSGDSSLGGGGAATAAVPAGDGPCCCRVPGCTEPLQSSHNVVRLDTKGFQPQKYRICEAHARAPTVIIDGGAARHCQQCGSFHELSAFDDGRRSCRASLELHQTLAALNAEAPSCAISEVPSETKLLSMDADLELSLLASTGAAGSIAVAAPPHARWQVAPPPVLPPPPPLPLAAPAATPPAEQRWRWPAVLDAVLGGADDGAAEGCDAAMPAPA</sequence>
<dbReference type="STRING" id="554055.A0A2P6V4X5"/>
<dbReference type="PANTHER" id="PTHR31251">
    <property type="entry name" value="SQUAMOSA PROMOTER-BINDING-LIKE PROTEIN 4"/>
    <property type="match status" value="1"/>
</dbReference>
<dbReference type="InterPro" id="IPR004333">
    <property type="entry name" value="SBP_dom"/>
</dbReference>
<accession>A0A2P6V4X5</accession>
<keyword evidence="6" id="KW-1185">Reference proteome</keyword>
<dbReference type="Proteomes" id="UP000239649">
    <property type="component" value="Unassembled WGS sequence"/>
</dbReference>
<protein>
    <submittedName>
        <fullName evidence="5">Squamosa promoter-binding 7 isoform A</fullName>
    </submittedName>
</protein>
<keyword evidence="1" id="KW-0479">Metal-binding</keyword>
<dbReference type="InterPro" id="IPR044817">
    <property type="entry name" value="SBP-like"/>
</dbReference>
<evidence type="ECO:0000313" key="5">
    <source>
        <dbReference type="EMBL" id="PSC69132.1"/>
    </source>
</evidence>
<name>A0A2P6V4X5_9CHLO</name>
<dbReference type="PANTHER" id="PTHR31251:SF169">
    <property type="entry name" value="SQUAMOSA PROMOTER-BINDING-LIKE PROTEIN 8"/>
    <property type="match status" value="1"/>
</dbReference>
<evidence type="ECO:0000256" key="1">
    <source>
        <dbReference type="ARBA" id="ARBA00022723"/>
    </source>
</evidence>
<dbReference type="GO" id="GO:0008270">
    <property type="term" value="F:zinc ion binding"/>
    <property type="evidence" value="ECO:0007669"/>
    <property type="project" value="UniProtKB-KW"/>
</dbReference>
<evidence type="ECO:0000256" key="3">
    <source>
        <dbReference type="ARBA" id="ARBA00022833"/>
    </source>
</evidence>
<dbReference type="OrthoDB" id="515760at2759"/>
<feature type="domain" description="SBP-type" evidence="4">
    <location>
        <begin position="26"/>
        <end position="112"/>
    </location>
</feature>
<dbReference type="SUPFAM" id="SSF103612">
    <property type="entry name" value="SBT domain"/>
    <property type="match status" value="1"/>
</dbReference>
<keyword evidence="3" id="KW-0862">Zinc</keyword>
<dbReference type="GO" id="GO:0005634">
    <property type="term" value="C:nucleus"/>
    <property type="evidence" value="ECO:0007669"/>
    <property type="project" value="InterPro"/>
</dbReference>
<dbReference type="PROSITE" id="PS51141">
    <property type="entry name" value="ZF_SBP"/>
    <property type="match status" value="1"/>
</dbReference>
<organism evidence="5 6">
    <name type="scientific">Micractinium conductrix</name>
    <dbReference type="NCBI Taxonomy" id="554055"/>
    <lineage>
        <taxon>Eukaryota</taxon>
        <taxon>Viridiplantae</taxon>
        <taxon>Chlorophyta</taxon>
        <taxon>core chlorophytes</taxon>
        <taxon>Trebouxiophyceae</taxon>
        <taxon>Chlorellales</taxon>
        <taxon>Chlorellaceae</taxon>
        <taxon>Chlorella clade</taxon>
        <taxon>Micractinium</taxon>
    </lineage>
</organism>
<dbReference type="InterPro" id="IPR036893">
    <property type="entry name" value="SBP_sf"/>
</dbReference>
<dbReference type="EMBL" id="LHPF02000029">
    <property type="protein sequence ID" value="PSC69132.1"/>
    <property type="molecule type" value="Genomic_DNA"/>
</dbReference>
<proteinExistence type="predicted"/>
<evidence type="ECO:0000256" key="2">
    <source>
        <dbReference type="ARBA" id="ARBA00022771"/>
    </source>
</evidence>
<evidence type="ECO:0000259" key="4">
    <source>
        <dbReference type="PROSITE" id="PS51141"/>
    </source>
</evidence>
<reference evidence="5 6" key="1">
    <citation type="journal article" date="2018" name="Plant J.">
        <title>Genome sequences of Chlorella sorokiniana UTEX 1602 and Micractinium conductrix SAG 241.80: implications to maltose excretion by a green alga.</title>
        <authorList>
            <person name="Arriola M.B."/>
            <person name="Velmurugan N."/>
            <person name="Zhang Y."/>
            <person name="Plunkett M.H."/>
            <person name="Hondzo H."/>
            <person name="Barney B.M."/>
        </authorList>
    </citation>
    <scope>NUCLEOTIDE SEQUENCE [LARGE SCALE GENOMIC DNA]</scope>
    <source>
        <strain evidence="5 6">SAG 241.80</strain>
    </source>
</reference>
<dbReference type="Pfam" id="PF03110">
    <property type="entry name" value="SBP"/>
    <property type="match status" value="1"/>
</dbReference>
<gene>
    <name evidence="5" type="ORF">C2E20_7351</name>
</gene>
<dbReference type="GO" id="GO:0003677">
    <property type="term" value="F:DNA binding"/>
    <property type="evidence" value="ECO:0007669"/>
    <property type="project" value="InterPro"/>
</dbReference>
<dbReference type="AlphaFoldDB" id="A0A2P6V4X5"/>
<comment type="caution">
    <text evidence="5">The sequence shown here is derived from an EMBL/GenBank/DDBJ whole genome shotgun (WGS) entry which is preliminary data.</text>
</comment>